<dbReference type="GO" id="GO:0000155">
    <property type="term" value="F:phosphorelay sensor kinase activity"/>
    <property type="evidence" value="ECO:0007669"/>
    <property type="project" value="InterPro"/>
</dbReference>
<evidence type="ECO:0000256" key="7">
    <source>
        <dbReference type="ARBA" id="ARBA00022741"/>
    </source>
</evidence>
<evidence type="ECO:0000313" key="15">
    <source>
        <dbReference type="Proteomes" id="UP000199050"/>
    </source>
</evidence>
<keyword evidence="6" id="KW-0812">Transmembrane</keyword>
<dbReference type="InterPro" id="IPR003594">
    <property type="entry name" value="HATPase_dom"/>
</dbReference>
<evidence type="ECO:0000256" key="8">
    <source>
        <dbReference type="ARBA" id="ARBA00022777"/>
    </source>
</evidence>
<dbReference type="InterPro" id="IPR036890">
    <property type="entry name" value="HATPase_C_sf"/>
</dbReference>
<dbReference type="AlphaFoldDB" id="A0A1G8MJP3"/>
<dbReference type="InterPro" id="IPR036097">
    <property type="entry name" value="HisK_dim/P_sf"/>
</dbReference>
<dbReference type="PANTHER" id="PTHR43711:SF1">
    <property type="entry name" value="HISTIDINE KINASE 1"/>
    <property type="match status" value="1"/>
</dbReference>
<dbReference type="RefSeq" id="WP_090713759.1">
    <property type="nucleotide sequence ID" value="NZ_CBCSKY010000012.1"/>
</dbReference>
<dbReference type="InterPro" id="IPR004358">
    <property type="entry name" value="Sig_transdc_His_kin-like_C"/>
</dbReference>
<keyword evidence="10" id="KW-1133">Transmembrane helix</keyword>
<proteinExistence type="predicted"/>
<feature type="domain" description="Histidine kinase" evidence="13">
    <location>
        <begin position="92"/>
        <end position="310"/>
    </location>
</feature>
<dbReference type="SUPFAM" id="SSF55874">
    <property type="entry name" value="ATPase domain of HSP90 chaperone/DNA topoisomerase II/histidine kinase"/>
    <property type="match status" value="1"/>
</dbReference>
<evidence type="ECO:0000256" key="3">
    <source>
        <dbReference type="ARBA" id="ARBA00012438"/>
    </source>
</evidence>
<evidence type="ECO:0000256" key="12">
    <source>
        <dbReference type="ARBA" id="ARBA00023136"/>
    </source>
</evidence>
<dbReference type="InterPro" id="IPR005467">
    <property type="entry name" value="His_kinase_dom"/>
</dbReference>
<keyword evidence="9" id="KW-0067">ATP-binding</keyword>
<evidence type="ECO:0000256" key="4">
    <source>
        <dbReference type="ARBA" id="ARBA00022553"/>
    </source>
</evidence>
<dbReference type="SUPFAM" id="SSF47384">
    <property type="entry name" value="Homodimeric domain of signal transducing histidine kinase"/>
    <property type="match status" value="1"/>
</dbReference>
<name>A0A1G8MJP3_9BACL</name>
<reference evidence="15" key="1">
    <citation type="submission" date="2016-10" db="EMBL/GenBank/DDBJ databases">
        <authorList>
            <person name="Varghese N."/>
            <person name="Submissions S."/>
        </authorList>
    </citation>
    <scope>NUCLEOTIDE SEQUENCE [LARGE SCALE GENOMIC DNA]</scope>
    <source>
        <strain evidence="15">CGMCC 1.11012</strain>
    </source>
</reference>
<dbReference type="FunFam" id="3.30.565.10:FF:000013">
    <property type="entry name" value="Two-component sensor histidine kinase"/>
    <property type="match status" value="1"/>
</dbReference>
<dbReference type="GO" id="GO:0005524">
    <property type="term" value="F:ATP binding"/>
    <property type="evidence" value="ECO:0007669"/>
    <property type="project" value="UniProtKB-KW"/>
</dbReference>
<keyword evidence="7" id="KW-0547">Nucleotide-binding</keyword>
<dbReference type="PANTHER" id="PTHR43711">
    <property type="entry name" value="TWO-COMPONENT HISTIDINE KINASE"/>
    <property type="match status" value="1"/>
</dbReference>
<dbReference type="Gene3D" id="3.30.565.10">
    <property type="entry name" value="Histidine kinase-like ATPase, C-terminal domain"/>
    <property type="match status" value="1"/>
</dbReference>
<accession>A0A1G8MJP3</accession>
<dbReference type="InterPro" id="IPR050736">
    <property type="entry name" value="Sensor_HK_Regulatory"/>
</dbReference>
<dbReference type="Pfam" id="PF02518">
    <property type="entry name" value="HATPase_c"/>
    <property type="match status" value="1"/>
</dbReference>
<keyword evidence="15" id="KW-1185">Reference proteome</keyword>
<keyword evidence="11" id="KW-0902">Two-component regulatory system</keyword>
<dbReference type="Proteomes" id="UP000199050">
    <property type="component" value="Unassembled WGS sequence"/>
</dbReference>
<dbReference type="OrthoDB" id="9792991at2"/>
<evidence type="ECO:0000259" key="13">
    <source>
        <dbReference type="PROSITE" id="PS50109"/>
    </source>
</evidence>
<dbReference type="PROSITE" id="PS50109">
    <property type="entry name" value="HIS_KIN"/>
    <property type="match status" value="1"/>
</dbReference>
<dbReference type="PRINTS" id="PR00344">
    <property type="entry name" value="BCTRLSENSOR"/>
</dbReference>
<dbReference type="EC" id="2.7.13.3" evidence="3"/>
<evidence type="ECO:0000256" key="6">
    <source>
        <dbReference type="ARBA" id="ARBA00022692"/>
    </source>
</evidence>
<gene>
    <name evidence="14" type="ORF">SAMN05216192_107110</name>
</gene>
<organism evidence="14 15">
    <name type="scientific">Paenibacillus typhae</name>
    <dbReference type="NCBI Taxonomy" id="1174501"/>
    <lineage>
        <taxon>Bacteria</taxon>
        <taxon>Bacillati</taxon>
        <taxon>Bacillota</taxon>
        <taxon>Bacilli</taxon>
        <taxon>Bacillales</taxon>
        <taxon>Paenibacillaceae</taxon>
        <taxon>Paenibacillus</taxon>
    </lineage>
</organism>
<keyword evidence="12" id="KW-0472">Membrane</keyword>
<keyword evidence="5" id="KW-0808">Transferase</keyword>
<evidence type="ECO:0000256" key="1">
    <source>
        <dbReference type="ARBA" id="ARBA00000085"/>
    </source>
</evidence>
<dbReference type="Pfam" id="PF00512">
    <property type="entry name" value="HisKA"/>
    <property type="match status" value="1"/>
</dbReference>
<evidence type="ECO:0000256" key="2">
    <source>
        <dbReference type="ARBA" id="ARBA00004370"/>
    </source>
</evidence>
<dbReference type="CDD" id="cd00082">
    <property type="entry name" value="HisKA"/>
    <property type="match status" value="1"/>
</dbReference>
<keyword evidence="4" id="KW-0597">Phosphoprotein</keyword>
<sequence>MIPFLGGMIALLLLFILWQALRLREHGRQLQYIRTKLTGIMESGSQERLLLFNSDPALQQLLGTLNDLLNVNHKGAVERVRLEQSMRHMLANISHDLKTPLTVVLGYIETLLQDHDLPAGEREAMLRTIHAKAQEVIALMNRFFDLAKLESGDKEIPLTRVELGELCRRNILSFYELLSAGGSDVQIEIPDEPLYIMGNEEALDRVLGNLLSNAITYGGDGGVLGLKLFQKDDKVYVEVWDKGKGIAEGHQDKIFERLYTLEDSRNRDYQGSGLGLTITKRLTEQMNGSITLISKPYVRTAFTLSFRRLEF</sequence>
<protein>
    <recommendedName>
        <fullName evidence="3">histidine kinase</fullName>
        <ecNumber evidence="3">2.7.13.3</ecNumber>
    </recommendedName>
</protein>
<dbReference type="STRING" id="1174501.SAMN05216192_107110"/>
<comment type="catalytic activity">
    <reaction evidence="1">
        <text>ATP + protein L-histidine = ADP + protein N-phospho-L-histidine.</text>
        <dbReference type="EC" id="2.7.13.3"/>
    </reaction>
</comment>
<evidence type="ECO:0000256" key="9">
    <source>
        <dbReference type="ARBA" id="ARBA00022840"/>
    </source>
</evidence>
<dbReference type="Gene3D" id="1.10.287.130">
    <property type="match status" value="1"/>
</dbReference>
<dbReference type="InterPro" id="IPR003661">
    <property type="entry name" value="HisK_dim/P_dom"/>
</dbReference>
<dbReference type="SMART" id="SM00387">
    <property type="entry name" value="HATPase_c"/>
    <property type="match status" value="1"/>
</dbReference>
<dbReference type="EMBL" id="FNDX01000007">
    <property type="protein sequence ID" value="SDI67540.1"/>
    <property type="molecule type" value="Genomic_DNA"/>
</dbReference>
<evidence type="ECO:0000256" key="5">
    <source>
        <dbReference type="ARBA" id="ARBA00022679"/>
    </source>
</evidence>
<evidence type="ECO:0000256" key="11">
    <source>
        <dbReference type="ARBA" id="ARBA00023012"/>
    </source>
</evidence>
<dbReference type="GO" id="GO:0016020">
    <property type="term" value="C:membrane"/>
    <property type="evidence" value="ECO:0007669"/>
    <property type="project" value="UniProtKB-SubCell"/>
</dbReference>
<dbReference type="SMART" id="SM00388">
    <property type="entry name" value="HisKA"/>
    <property type="match status" value="1"/>
</dbReference>
<comment type="subcellular location">
    <subcellularLocation>
        <location evidence="2">Membrane</location>
    </subcellularLocation>
</comment>
<evidence type="ECO:0000313" key="14">
    <source>
        <dbReference type="EMBL" id="SDI67540.1"/>
    </source>
</evidence>
<evidence type="ECO:0000256" key="10">
    <source>
        <dbReference type="ARBA" id="ARBA00022989"/>
    </source>
</evidence>
<keyword evidence="8 14" id="KW-0418">Kinase</keyword>